<organism evidence="1 2">
    <name type="scientific">Gossypium hirsutum</name>
    <name type="common">Upland cotton</name>
    <name type="synonym">Gossypium mexicanum</name>
    <dbReference type="NCBI Taxonomy" id="3635"/>
    <lineage>
        <taxon>Eukaryota</taxon>
        <taxon>Viridiplantae</taxon>
        <taxon>Streptophyta</taxon>
        <taxon>Embryophyta</taxon>
        <taxon>Tracheophyta</taxon>
        <taxon>Spermatophyta</taxon>
        <taxon>Magnoliopsida</taxon>
        <taxon>eudicotyledons</taxon>
        <taxon>Gunneridae</taxon>
        <taxon>Pentapetalae</taxon>
        <taxon>rosids</taxon>
        <taxon>malvids</taxon>
        <taxon>Malvales</taxon>
        <taxon>Malvaceae</taxon>
        <taxon>Malvoideae</taxon>
        <taxon>Gossypium</taxon>
    </lineage>
</organism>
<reference evidence="2" key="2">
    <citation type="submission" date="2025-08" db="UniProtKB">
        <authorList>
            <consortium name="RefSeq"/>
        </authorList>
    </citation>
    <scope>IDENTIFICATION</scope>
</reference>
<dbReference type="RefSeq" id="XP_040932100.1">
    <property type="nucleotide sequence ID" value="XM_041076166.1"/>
</dbReference>
<dbReference type="InterPro" id="IPR012337">
    <property type="entry name" value="RNaseH-like_sf"/>
</dbReference>
<protein>
    <recommendedName>
        <fullName evidence="3">Reverse transcriptase</fullName>
    </recommendedName>
</protein>
<dbReference type="PANTHER" id="PTHR46148:SF44">
    <property type="entry name" value="GAG-POL POLYPROTEIN"/>
    <property type="match status" value="1"/>
</dbReference>
<evidence type="ECO:0000313" key="2">
    <source>
        <dbReference type="RefSeq" id="XP_040932100.1"/>
    </source>
</evidence>
<dbReference type="InterPro" id="IPR043128">
    <property type="entry name" value="Rev_trsase/Diguanyl_cyclase"/>
</dbReference>
<keyword evidence="1" id="KW-1185">Reference proteome</keyword>
<dbReference type="Gene3D" id="3.30.70.270">
    <property type="match status" value="1"/>
</dbReference>
<proteinExistence type="predicted"/>
<dbReference type="SUPFAM" id="SSF56672">
    <property type="entry name" value="DNA/RNA polymerases"/>
    <property type="match status" value="1"/>
</dbReference>
<dbReference type="Proteomes" id="UP000818029">
    <property type="component" value="Chromosome A09"/>
</dbReference>
<name>A0ABM2YQQ8_GOSHI</name>
<dbReference type="GeneID" id="121206009"/>
<evidence type="ECO:0000313" key="1">
    <source>
        <dbReference type="Proteomes" id="UP000818029"/>
    </source>
</evidence>
<dbReference type="SUPFAM" id="SSF53098">
    <property type="entry name" value="Ribonuclease H-like"/>
    <property type="match status" value="1"/>
</dbReference>
<evidence type="ECO:0008006" key="3">
    <source>
        <dbReference type="Google" id="ProtNLM"/>
    </source>
</evidence>
<sequence length="299" mass="34929">MRIEKEYDAHLCIVLQVLREKQLYAKFSKRFIEGFSLIAAPLTKLLRRWVLFNWTDKQQESFEKLKDVLTKAPVLIQPDKANVVADALSRRAVSALRAIFARLNLFDDGSLLAELQTDGQSERVIQILEDILRGSVNDFRGSWEDYLPLAEFAYNNSYPSKLISDTEDKVKLIRYRLKEASDRQKSCADLKRKKIEYSVGDYVFVKVSPWKKILRFGRKGKLSSRRYRSDPSHIVSVEEIEVGPDLTIEEEPVQILDLDVKVLRKKSILMVKVLWRNHSLEEAMWEPEEVVRQQYPHLF</sequence>
<dbReference type="Gene3D" id="3.30.420.10">
    <property type="entry name" value="Ribonuclease H-like superfamily/Ribonuclease H"/>
    <property type="match status" value="1"/>
</dbReference>
<dbReference type="InterPro" id="IPR036397">
    <property type="entry name" value="RNaseH_sf"/>
</dbReference>
<accession>A0ABM2YQQ8</accession>
<gene>
    <name evidence="2" type="primary">LOC121206009</name>
</gene>
<dbReference type="InterPro" id="IPR043502">
    <property type="entry name" value="DNA/RNA_pol_sf"/>
</dbReference>
<reference evidence="1" key="1">
    <citation type="journal article" date="2020" name="Nat. Genet.">
        <title>Genomic diversifications of five Gossypium allopolyploid species and their impact on cotton improvement.</title>
        <authorList>
            <person name="Chen Z.J."/>
            <person name="Sreedasyam A."/>
            <person name="Ando A."/>
            <person name="Song Q."/>
            <person name="De Santiago L.M."/>
            <person name="Hulse-Kemp A.M."/>
            <person name="Ding M."/>
            <person name="Ye W."/>
            <person name="Kirkbride R.C."/>
            <person name="Jenkins J."/>
            <person name="Plott C."/>
            <person name="Lovell J."/>
            <person name="Lin Y.M."/>
            <person name="Vaughn R."/>
            <person name="Liu B."/>
            <person name="Simpson S."/>
            <person name="Scheffler B.E."/>
            <person name="Wen L."/>
            <person name="Saski C.A."/>
            <person name="Grover C.E."/>
            <person name="Hu G."/>
            <person name="Conover J.L."/>
            <person name="Carlson J.W."/>
            <person name="Shu S."/>
            <person name="Boston L.B."/>
            <person name="Williams M."/>
            <person name="Peterson D.G."/>
            <person name="McGee K."/>
            <person name="Jones D.C."/>
            <person name="Wendel J.F."/>
            <person name="Stelly D.M."/>
            <person name="Grimwood J."/>
            <person name="Schmutz J."/>
        </authorList>
    </citation>
    <scope>NUCLEOTIDE SEQUENCE [LARGE SCALE GENOMIC DNA]</scope>
    <source>
        <strain evidence="1">cv. TM-1</strain>
    </source>
</reference>
<dbReference type="PANTHER" id="PTHR46148">
    <property type="entry name" value="CHROMO DOMAIN-CONTAINING PROTEIN"/>
    <property type="match status" value="1"/>
</dbReference>